<feature type="compositionally biased region" description="Basic and acidic residues" evidence="1">
    <location>
        <begin position="1"/>
        <end position="14"/>
    </location>
</feature>
<accession>A0A5N6RJN8</accession>
<name>A0A5N6RJN8_9ROSI</name>
<keyword evidence="3" id="KW-1185">Reference proteome</keyword>
<evidence type="ECO:0000313" key="2">
    <source>
        <dbReference type="EMBL" id="KAE8099548.1"/>
    </source>
</evidence>
<feature type="region of interest" description="Disordered" evidence="1">
    <location>
        <begin position="1"/>
        <end position="45"/>
    </location>
</feature>
<evidence type="ECO:0000256" key="1">
    <source>
        <dbReference type="SAM" id="MobiDB-lite"/>
    </source>
</evidence>
<protein>
    <submittedName>
        <fullName evidence="2">Uncharacterized protein</fullName>
    </submittedName>
</protein>
<dbReference type="Proteomes" id="UP000327013">
    <property type="component" value="Chromosome 7"/>
</dbReference>
<reference evidence="2 3" key="1">
    <citation type="submission" date="2019-06" db="EMBL/GenBank/DDBJ databases">
        <title>A chromosomal-level reference genome of Carpinus fangiana (Coryloideae, Betulaceae).</title>
        <authorList>
            <person name="Yang X."/>
            <person name="Wang Z."/>
            <person name="Zhang L."/>
            <person name="Hao G."/>
            <person name="Liu J."/>
            <person name="Yang Y."/>
        </authorList>
    </citation>
    <scope>NUCLEOTIDE SEQUENCE [LARGE SCALE GENOMIC DNA]</scope>
    <source>
        <strain evidence="2">Cfa_2016G</strain>
        <tissue evidence="2">Leaf</tissue>
    </source>
</reference>
<dbReference type="EMBL" id="CM017327">
    <property type="protein sequence ID" value="KAE8099548.1"/>
    <property type="molecule type" value="Genomic_DNA"/>
</dbReference>
<dbReference type="InterPro" id="IPR006461">
    <property type="entry name" value="PLAC_motif_containing"/>
</dbReference>
<feature type="compositionally biased region" description="Basic and acidic residues" evidence="1">
    <location>
        <begin position="25"/>
        <end position="42"/>
    </location>
</feature>
<dbReference type="Pfam" id="PF04749">
    <property type="entry name" value="PLAC8"/>
    <property type="match status" value="1"/>
</dbReference>
<organism evidence="2 3">
    <name type="scientific">Carpinus fangiana</name>
    <dbReference type="NCBI Taxonomy" id="176857"/>
    <lineage>
        <taxon>Eukaryota</taxon>
        <taxon>Viridiplantae</taxon>
        <taxon>Streptophyta</taxon>
        <taxon>Embryophyta</taxon>
        <taxon>Tracheophyta</taxon>
        <taxon>Spermatophyta</taxon>
        <taxon>Magnoliopsida</taxon>
        <taxon>eudicotyledons</taxon>
        <taxon>Gunneridae</taxon>
        <taxon>Pentapetalae</taxon>
        <taxon>rosids</taxon>
        <taxon>fabids</taxon>
        <taxon>Fagales</taxon>
        <taxon>Betulaceae</taxon>
        <taxon>Carpinus</taxon>
    </lineage>
</organism>
<evidence type="ECO:0000313" key="3">
    <source>
        <dbReference type="Proteomes" id="UP000327013"/>
    </source>
</evidence>
<proteinExistence type="predicted"/>
<dbReference type="OrthoDB" id="1045822at2759"/>
<dbReference type="AlphaFoldDB" id="A0A5N6RJN8"/>
<sequence length="237" mass="25678">MAYHDDKNDKHEESSPLLGNQLGEEDAKKAGKPTDAKSEGTVEKAPAQVPVNNFGGCGWLADGLPLGHGSVVGEMGEMGRTHWDSSLFDCFGSCDDRDEFCCSDLEVCLLGSVVPCVLYGSNAERLESTPGTFASHCFSYAALFLVGKLVFRSNCLAPWLSYTSRTAIRRKAAVRPFIGHVGAAEAFWQMRRSVNNVRLDVTLQLTSAATIVLFVRKAESSVVGCRIPGSTLNQPWL</sequence>
<gene>
    <name evidence="2" type="ORF">FH972_017523</name>
</gene>